<accession>A0A4Y5TX80</accession>
<dbReference type="Proteomes" id="UP000318470">
    <property type="component" value="Segment"/>
</dbReference>
<reference evidence="1 2" key="1">
    <citation type="submission" date="2019-04" db="EMBL/GenBank/DDBJ databases">
        <authorList>
            <person name="Gao M."/>
            <person name="Bai C."/>
            <person name="Tong Y."/>
            <person name="Xu X."/>
        </authorList>
    </citation>
    <scope>NUCLEOTIDE SEQUENCE [LARGE SCALE GENOMIC DNA]</scope>
    <source>
        <strain evidence="1 2">Vibrio alginolyticus VA1</strain>
    </source>
</reference>
<keyword evidence="2" id="KW-1185">Reference proteome</keyword>
<dbReference type="KEGG" id="vg:55616083"/>
<evidence type="ECO:0000313" key="1">
    <source>
        <dbReference type="EMBL" id="QDB73246.1"/>
    </source>
</evidence>
<name>A0A4Y5TX80_9CAUD</name>
<proteinExistence type="predicted"/>
<dbReference type="RefSeq" id="YP_009845720.1">
    <property type="nucleotide sequence ID" value="NC_048765.1"/>
</dbReference>
<dbReference type="GeneID" id="55616083"/>
<organism evidence="1 2">
    <name type="scientific">Vibrio phage VAP7</name>
    <dbReference type="NCBI Taxonomy" id="2584487"/>
    <lineage>
        <taxon>Viruses</taxon>
        <taxon>Duplodnaviria</taxon>
        <taxon>Heunggongvirae</taxon>
        <taxon>Uroviricota</taxon>
        <taxon>Caudoviricetes</taxon>
        <taxon>Pantevenvirales</taxon>
        <taxon>Ackermannviridae</taxon>
        <taxon>Vapseptimavirus</taxon>
        <taxon>Vapseptimavirus VAP7</taxon>
    </lineage>
</organism>
<dbReference type="EMBL" id="MK795384">
    <property type="protein sequence ID" value="QDB73246.1"/>
    <property type="molecule type" value="Genomic_DNA"/>
</dbReference>
<sequence>MSKLNCECCDTQMNSDFSNNVWCPNEDCLLHDKCYSFDFYYGRAVAIANGDKPQQKERMAQGWANSPTSNGLHLEPQDYIRPELMVNKIVTFTTPDGNFQRGMITDIKDQHVVVDGWRMMPKHHVEVVS</sequence>
<evidence type="ECO:0000313" key="2">
    <source>
        <dbReference type="Proteomes" id="UP000318470"/>
    </source>
</evidence>
<protein>
    <submittedName>
        <fullName evidence="1">Uncharacterized protein</fullName>
    </submittedName>
</protein>